<accession>A0A095AZX7</accession>
<proteinExistence type="predicted"/>
<name>A0A095AZX7_SCHHA</name>
<dbReference type="GO" id="GO:0005758">
    <property type="term" value="C:mitochondrial intermembrane space"/>
    <property type="evidence" value="ECO:0007669"/>
    <property type="project" value="InterPro"/>
</dbReference>
<gene>
    <name evidence="3" type="ORF">MS3_08810</name>
</gene>
<dbReference type="PROSITE" id="PS50904">
    <property type="entry name" value="PRELI_MSF1"/>
    <property type="match status" value="1"/>
</dbReference>
<evidence type="ECO:0000259" key="2">
    <source>
        <dbReference type="PROSITE" id="PS50904"/>
    </source>
</evidence>
<feature type="compositionally biased region" description="Polar residues" evidence="1">
    <location>
        <begin position="174"/>
        <end position="203"/>
    </location>
</feature>
<dbReference type="Pfam" id="PF04707">
    <property type="entry name" value="PRELI"/>
    <property type="match status" value="1"/>
</dbReference>
<organism evidence="3">
    <name type="scientific">Schistosoma haematobium</name>
    <name type="common">Blood fluke</name>
    <dbReference type="NCBI Taxonomy" id="6185"/>
    <lineage>
        <taxon>Eukaryota</taxon>
        <taxon>Metazoa</taxon>
        <taxon>Spiralia</taxon>
        <taxon>Lophotrochozoa</taxon>
        <taxon>Platyhelminthes</taxon>
        <taxon>Trematoda</taxon>
        <taxon>Digenea</taxon>
        <taxon>Strigeidida</taxon>
        <taxon>Schistosomatoidea</taxon>
        <taxon>Schistosomatidae</taxon>
        <taxon>Schistosoma</taxon>
    </lineage>
</organism>
<dbReference type="InterPro" id="IPR037365">
    <property type="entry name" value="Slowmo/Ups"/>
</dbReference>
<feature type="region of interest" description="Disordered" evidence="1">
    <location>
        <begin position="174"/>
        <end position="213"/>
    </location>
</feature>
<dbReference type="AlphaFoldDB" id="A0A095AZX7"/>
<dbReference type="OrthoDB" id="341300at2759"/>
<evidence type="ECO:0000256" key="1">
    <source>
        <dbReference type="SAM" id="MobiDB-lite"/>
    </source>
</evidence>
<feature type="domain" description="PRELI/MSF1" evidence="2">
    <location>
        <begin position="1"/>
        <end position="172"/>
    </location>
</feature>
<dbReference type="InterPro" id="IPR006797">
    <property type="entry name" value="PRELI/MSF1_dom"/>
</dbReference>
<dbReference type="EMBL" id="KL251438">
    <property type="protein sequence ID" value="KGB40346.1"/>
    <property type="molecule type" value="Genomic_DNA"/>
</dbReference>
<dbReference type="STRING" id="6185.A0A095AZX7"/>
<dbReference type="PANTHER" id="PTHR11158">
    <property type="entry name" value="MSF1/PX19 RELATED"/>
    <property type="match status" value="1"/>
</dbReference>
<sequence length="213" mass="24775">MTVHVTQYLSFPWEFVTSLFWKRYPNPHAKHVLSEDVLERYLLSDGRLYTKRLLTKKISKRIPFWLLKFFPKGQVSVVEESIIDVNRQRVDVVSKNFGVYKKYLLVGEYCSLVPSDDYSVTKISRILSLESNLKGILRSALMKTSQTYYNSSYKDTYLGYIYLCNTYSNIYSSKERQSPTNDVPKSSVRTFSTNETQEYTSSKLPRVVMADSG</sequence>
<protein>
    <submittedName>
        <fullName evidence="3">PRELI domain-containing protein 1, mitochondrial</fullName>
    </submittedName>
</protein>
<evidence type="ECO:0000313" key="3">
    <source>
        <dbReference type="EMBL" id="KGB40346.1"/>
    </source>
</evidence>
<reference evidence="3" key="1">
    <citation type="journal article" date="2012" name="Nat. Genet.">
        <title>Whole-genome sequence of Schistosoma haematobium.</title>
        <authorList>
            <person name="Young N.D."/>
            <person name="Jex A.R."/>
            <person name="Li B."/>
            <person name="Liu S."/>
            <person name="Yang L."/>
            <person name="Xiong Z."/>
            <person name="Li Y."/>
            <person name="Cantacessi C."/>
            <person name="Hall R.S."/>
            <person name="Xu X."/>
            <person name="Chen F."/>
            <person name="Wu X."/>
            <person name="Zerlotini A."/>
            <person name="Oliveira G."/>
            <person name="Hofmann A."/>
            <person name="Zhang G."/>
            <person name="Fang X."/>
            <person name="Kang Y."/>
            <person name="Campbell B.E."/>
            <person name="Loukas A."/>
            <person name="Ranganathan S."/>
            <person name="Rollinson D."/>
            <person name="Rinaldi G."/>
            <person name="Brindley P.J."/>
            <person name="Yang H."/>
            <person name="Wang J."/>
            <person name="Wang J."/>
            <person name="Gasser R.B."/>
        </authorList>
    </citation>
    <scope>NUCLEOTIDE SEQUENCE [LARGE SCALE GENOMIC DNA]</scope>
</reference>